<dbReference type="AlphaFoldDB" id="R8BB43"/>
<gene>
    <name evidence="1" type="ORF">UCRPA7_7981</name>
</gene>
<dbReference type="EMBL" id="KB933331">
    <property type="protein sequence ID" value="EON96516.1"/>
    <property type="molecule type" value="Genomic_DNA"/>
</dbReference>
<sequence length="160" mass="18044">MAFPPFSSYDPRANKLELYHPTGSGTRGLTSKEFSGGAIVHLLTKRLQDLPNKDFSLVEISFSSDDLVSSFTKAHNGKAPEIVRYSEEDYQRDMNKDFLSAMGAARIKSLVEGTEWPGEVISDFDGWEKKDLEHYVRECMEASPPELLRSRVAELTKPKK</sequence>
<dbReference type="RefSeq" id="XP_007918692.1">
    <property type="nucleotide sequence ID" value="XM_007920501.1"/>
</dbReference>
<dbReference type="KEGG" id="tmn:UCRPA7_7981"/>
<evidence type="ECO:0000313" key="2">
    <source>
        <dbReference type="Proteomes" id="UP000014074"/>
    </source>
</evidence>
<proteinExistence type="predicted"/>
<dbReference type="GeneID" id="19328789"/>
<evidence type="ECO:0000313" key="1">
    <source>
        <dbReference type="EMBL" id="EON96516.1"/>
    </source>
</evidence>
<organism evidence="1 2">
    <name type="scientific">Phaeoacremonium minimum (strain UCR-PA7)</name>
    <name type="common">Esca disease fungus</name>
    <name type="synonym">Togninia minima</name>
    <dbReference type="NCBI Taxonomy" id="1286976"/>
    <lineage>
        <taxon>Eukaryota</taxon>
        <taxon>Fungi</taxon>
        <taxon>Dikarya</taxon>
        <taxon>Ascomycota</taxon>
        <taxon>Pezizomycotina</taxon>
        <taxon>Sordariomycetes</taxon>
        <taxon>Sordariomycetidae</taxon>
        <taxon>Togniniales</taxon>
        <taxon>Togniniaceae</taxon>
        <taxon>Phaeoacremonium</taxon>
    </lineage>
</organism>
<dbReference type="HOGENOM" id="CLU_1653374_0_0_1"/>
<dbReference type="Proteomes" id="UP000014074">
    <property type="component" value="Unassembled WGS sequence"/>
</dbReference>
<protein>
    <recommendedName>
        <fullName evidence="3">NmrA-like domain-containing protein</fullName>
    </recommendedName>
</protein>
<dbReference type="OrthoDB" id="5212335at2759"/>
<reference evidence="2" key="1">
    <citation type="journal article" date="2013" name="Genome Announc.">
        <title>Draft genome sequence of the ascomycete Phaeoacremonium aleophilum strain UCR-PA7, a causal agent of the esca disease complex in grapevines.</title>
        <authorList>
            <person name="Blanco-Ulate B."/>
            <person name="Rolshausen P."/>
            <person name="Cantu D."/>
        </authorList>
    </citation>
    <scope>NUCLEOTIDE SEQUENCE [LARGE SCALE GENOMIC DNA]</scope>
    <source>
        <strain evidence="2">UCR-PA7</strain>
    </source>
</reference>
<name>R8BB43_PHAM7</name>
<accession>R8BB43</accession>
<evidence type="ECO:0008006" key="3">
    <source>
        <dbReference type="Google" id="ProtNLM"/>
    </source>
</evidence>
<keyword evidence="2" id="KW-1185">Reference proteome</keyword>